<dbReference type="PROSITE" id="PS00107">
    <property type="entry name" value="PROTEIN_KINASE_ATP"/>
    <property type="match status" value="1"/>
</dbReference>
<dbReference type="SUPFAM" id="SSF56112">
    <property type="entry name" value="Protein kinase-like (PK-like)"/>
    <property type="match status" value="1"/>
</dbReference>
<accession>A0ABC8KMM9</accession>
<comment type="subcellular location">
    <subcellularLocation>
        <location evidence="1">Membrane</location>
        <topology evidence="1">Single-pass membrane protein</topology>
    </subcellularLocation>
</comment>
<protein>
    <recommendedName>
        <fullName evidence="10">Protein kinase domain-containing protein</fullName>
    </recommendedName>
</protein>
<keyword evidence="3" id="KW-0732">Signal</keyword>
<evidence type="ECO:0000256" key="5">
    <source>
        <dbReference type="ARBA" id="ARBA00023136"/>
    </source>
</evidence>
<keyword evidence="6" id="KW-0547">Nucleotide-binding</keyword>
<evidence type="ECO:0000256" key="6">
    <source>
        <dbReference type="PROSITE-ProRule" id="PRU10141"/>
    </source>
</evidence>
<evidence type="ECO:0000256" key="4">
    <source>
        <dbReference type="ARBA" id="ARBA00022989"/>
    </source>
</evidence>
<organism evidence="8 9">
    <name type="scientific">Eruca vesicaria subsp. sativa</name>
    <name type="common">Garden rocket</name>
    <name type="synonym">Eruca sativa</name>
    <dbReference type="NCBI Taxonomy" id="29727"/>
    <lineage>
        <taxon>Eukaryota</taxon>
        <taxon>Viridiplantae</taxon>
        <taxon>Streptophyta</taxon>
        <taxon>Embryophyta</taxon>
        <taxon>Tracheophyta</taxon>
        <taxon>Spermatophyta</taxon>
        <taxon>Magnoliopsida</taxon>
        <taxon>eudicotyledons</taxon>
        <taxon>Gunneridae</taxon>
        <taxon>Pentapetalae</taxon>
        <taxon>rosids</taxon>
        <taxon>malvids</taxon>
        <taxon>Brassicales</taxon>
        <taxon>Brassicaceae</taxon>
        <taxon>Brassiceae</taxon>
        <taxon>Eruca</taxon>
    </lineage>
</organism>
<evidence type="ECO:0000313" key="8">
    <source>
        <dbReference type="EMBL" id="CAH8358382.1"/>
    </source>
</evidence>
<dbReference type="Proteomes" id="UP001642260">
    <property type="component" value="Unassembled WGS sequence"/>
</dbReference>
<comment type="caution">
    <text evidence="8">The sequence shown here is derived from an EMBL/GenBank/DDBJ whole genome shotgun (WGS) entry which is preliminary data.</text>
</comment>
<feature type="transmembrane region" description="Helical" evidence="7">
    <location>
        <begin position="70"/>
        <end position="90"/>
    </location>
</feature>
<feature type="binding site" evidence="6">
    <location>
        <position position="169"/>
    </location>
    <ligand>
        <name>ATP</name>
        <dbReference type="ChEBI" id="CHEBI:30616"/>
    </ligand>
</feature>
<name>A0ABC8KMM9_ERUVS</name>
<keyword evidence="6" id="KW-0067">ATP-binding</keyword>
<evidence type="ECO:0000313" key="9">
    <source>
        <dbReference type="Proteomes" id="UP001642260"/>
    </source>
</evidence>
<dbReference type="EMBL" id="CAKOAT010246265">
    <property type="protein sequence ID" value="CAH8358382.1"/>
    <property type="molecule type" value="Genomic_DNA"/>
</dbReference>
<proteinExistence type="predicted"/>
<evidence type="ECO:0008006" key="10">
    <source>
        <dbReference type="Google" id="ProtNLM"/>
    </source>
</evidence>
<dbReference type="GO" id="GO:0016020">
    <property type="term" value="C:membrane"/>
    <property type="evidence" value="ECO:0007669"/>
    <property type="project" value="UniProtKB-SubCell"/>
</dbReference>
<evidence type="ECO:0000256" key="7">
    <source>
        <dbReference type="SAM" id="Phobius"/>
    </source>
</evidence>
<sequence>MRKLYKEFVISVSLSAFQAYLIGASLGNVSDCTALSSIYGVALADRFGPMDKVDLASSSSSGFGKKVVKIVVPIFSLFLVSSALVLWYYLRSRKRDFKMRKMKQRDILEAGTRSMLDSMSESTTLVKFTFQQLLKKTTNNFSRHNIIGRGGYGYVFKGVLQDGSEVAFKRFKNCSSGIGV</sequence>
<dbReference type="PANTHER" id="PTHR47974">
    <property type="entry name" value="OS07G0415500 PROTEIN"/>
    <property type="match status" value="1"/>
</dbReference>
<evidence type="ECO:0000256" key="1">
    <source>
        <dbReference type="ARBA" id="ARBA00004167"/>
    </source>
</evidence>
<dbReference type="GO" id="GO:0005524">
    <property type="term" value="F:ATP binding"/>
    <property type="evidence" value="ECO:0007669"/>
    <property type="project" value="UniProtKB-UniRule"/>
</dbReference>
<keyword evidence="2 7" id="KW-0812">Transmembrane</keyword>
<reference evidence="8 9" key="1">
    <citation type="submission" date="2022-03" db="EMBL/GenBank/DDBJ databases">
        <authorList>
            <person name="Macdonald S."/>
            <person name="Ahmed S."/>
            <person name="Newling K."/>
        </authorList>
    </citation>
    <scope>NUCLEOTIDE SEQUENCE [LARGE SCALE GENOMIC DNA]</scope>
</reference>
<keyword evidence="9" id="KW-1185">Reference proteome</keyword>
<dbReference type="PANTHER" id="PTHR47974:SF6">
    <property type="entry name" value="NON-SPECIFIC SERINE_THREONINE PROTEIN KINASE"/>
    <property type="match status" value="1"/>
</dbReference>
<dbReference type="InterPro" id="IPR017441">
    <property type="entry name" value="Protein_kinase_ATP_BS"/>
</dbReference>
<evidence type="ECO:0000256" key="3">
    <source>
        <dbReference type="ARBA" id="ARBA00022729"/>
    </source>
</evidence>
<dbReference type="AlphaFoldDB" id="A0ABC8KMM9"/>
<gene>
    <name evidence="8" type="ORF">ERUC_LOCUS24138</name>
</gene>
<evidence type="ECO:0000256" key="2">
    <source>
        <dbReference type="ARBA" id="ARBA00022692"/>
    </source>
</evidence>
<dbReference type="Gene3D" id="3.30.200.20">
    <property type="entry name" value="Phosphorylase Kinase, domain 1"/>
    <property type="match status" value="1"/>
</dbReference>
<keyword evidence="5 7" id="KW-0472">Membrane</keyword>
<dbReference type="InterPro" id="IPR011009">
    <property type="entry name" value="Kinase-like_dom_sf"/>
</dbReference>
<keyword evidence="4 7" id="KW-1133">Transmembrane helix</keyword>